<reference evidence="14 15" key="1">
    <citation type="submission" date="2024-09" db="EMBL/GenBank/DDBJ databases">
        <authorList>
            <person name="Sun Q."/>
            <person name="Mori K."/>
        </authorList>
    </citation>
    <scope>NUCLEOTIDE SEQUENCE [LARGE SCALE GENOMIC DNA]</scope>
    <source>
        <strain evidence="14 15">CCM 8545</strain>
    </source>
</reference>
<dbReference type="PANTHER" id="PTHR43014">
    <property type="entry name" value="MERCURIC REDUCTASE"/>
    <property type="match status" value="1"/>
</dbReference>
<accession>A0ABV6CAQ8</accession>
<dbReference type="RefSeq" id="WP_385877168.1">
    <property type="nucleotide sequence ID" value="NZ_JBHLXE010000090.1"/>
</dbReference>
<evidence type="ECO:0000256" key="4">
    <source>
        <dbReference type="ARBA" id="ARBA00022827"/>
    </source>
</evidence>
<evidence type="ECO:0000259" key="12">
    <source>
        <dbReference type="Pfam" id="PF07992"/>
    </source>
</evidence>
<dbReference type="InterPro" id="IPR016156">
    <property type="entry name" value="FAD/NAD-linked_Rdtase_dimer_sf"/>
</dbReference>
<comment type="cofactor">
    <cofactor evidence="1">
        <name>FAD</name>
        <dbReference type="ChEBI" id="CHEBI:57692"/>
    </cofactor>
</comment>
<dbReference type="PANTHER" id="PTHR43014:SF2">
    <property type="entry name" value="MERCURIC REDUCTASE"/>
    <property type="match status" value="1"/>
</dbReference>
<evidence type="ECO:0000313" key="15">
    <source>
        <dbReference type="Proteomes" id="UP001589758"/>
    </source>
</evidence>
<feature type="domain" description="Pyridine nucleotide-disulphide oxidoreductase dimerisation" evidence="11">
    <location>
        <begin position="626"/>
        <end position="730"/>
    </location>
</feature>
<evidence type="ECO:0000256" key="9">
    <source>
        <dbReference type="RuleBase" id="RU003691"/>
    </source>
</evidence>
<keyword evidence="10" id="KW-0472">Membrane</keyword>
<dbReference type="Gene3D" id="3.50.50.60">
    <property type="entry name" value="FAD/NAD(P)-binding domain"/>
    <property type="match status" value="2"/>
</dbReference>
<evidence type="ECO:0000256" key="3">
    <source>
        <dbReference type="ARBA" id="ARBA00022630"/>
    </source>
</evidence>
<evidence type="ECO:0000256" key="1">
    <source>
        <dbReference type="ARBA" id="ARBA00001974"/>
    </source>
</evidence>
<dbReference type="Pfam" id="PF09335">
    <property type="entry name" value="VTT_dom"/>
    <property type="match status" value="1"/>
</dbReference>
<protein>
    <submittedName>
        <fullName evidence="14">FAD-dependent oxidoreductase</fullName>
    </submittedName>
</protein>
<dbReference type="SUPFAM" id="SSF55424">
    <property type="entry name" value="FAD/NAD-linked reductases, dimerisation (C-terminal) domain"/>
    <property type="match status" value="1"/>
</dbReference>
<feature type="domain" description="FAD/NAD(P)-binding" evidence="12">
    <location>
        <begin position="240"/>
        <end position="602"/>
    </location>
</feature>
<keyword evidence="10" id="KW-0812">Transmembrane</keyword>
<evidence type="ECO:0000256" key="6">
    <source>
        <dbReference type="ARBA" id="ARBA00023002"/>
    </source>
</evidence>
<keyword evidence="3 9" id="KW-0285">Flavoprotein</keyword>
<dbReference type="Gene3D" id="3.30.390.30">
    <property type="match status" value="1"/>
</dbReference>
<feature type="transmembrane region" description="Helical" evidence="10">
    <location>
        <begin position="166"/>
        <end position="185"/>
    </location>
</feature>
<proteinExistence type="inferred from homology"/>
<dbReference type="SUPFAM" id="SSF51905">
    <property type="entry name" value="FAD/NAD(P)-binding domain"/>
    <property type="match status" value="2"/>
</dbReference>
<dbReference type="PRINTS" id="PR00411">
    <property type="entry name" value="PNDRDTASEI"/>
</dbReference>
<evidence type="ECO:0000256" key="5">
    <source>
        <dbReference type="ARBA" id="ARBA00022857"/>
    </source>
</evidence>
<keyword evidence="8 9" id="KW-0676">Redox-active center</keyword>
<dbReference type="Pfam" id="PF02852">
    <property type="entry name" value="Pyr_redox_dim"/>
    <property type="match status" value="1"/>
</dbReference>
<evidence type="ECO:0000256" key="2">
    <source>
        <dbReference type="ARBA" id="ARBA00007532"/>
    </source>
</evidence>
<evidence type="ECO:0000256" key="7">
    <source>
        <dbReference type="ARBA" id="ARBA00023157"/>
    </source>
</evidence>
<dbReference type="InterPro" id="IPR032816">
    <property type="entry name" value="VTT_dom"/>
</dbReference>
<name>A0ABV6CAQ8_9GAMM</name>
<dbReference type="Proteomes" id="UP001589758">
    <property type="component" value="Unassembled WGS sequence"/>
</dbReference>
<keyword evidence="4 9" id="KW-0274">FAD</keyword>
<keyword evidence="6 9" id="KW-0560">Oxidoreductase</keyword>
<evidence type="ECO:0000313" key="14">
    <source>
        <dbReference type="EMBL" id="MFC0180054.1"/>
    </source>
</evidence>
<keyword evidence="5" id="KW-0521">NADP</keyword>
<dbReference type="InterPro" id="IPR036188">
    <property type="entry name" value="FAD/NAD-bd_sf"/>
</dbReference>
<organism evidence="14 15">
    <name type="scientific">Thorsellia kenyensis</name>
    <dbReference type="NCBI Taxonomy" id="1549888"/>
    <lineage>
        <taxon>Bacteria</taxon>
        <taxon>Pseudomonadati</taxon>
        <taxon>Pseudomonadota</taxon>
        <taxon>Gammaproteobacteria</taxon>
        <taxon>Enterobacterales</taxon>
        <taxon>Thorselliaceae</taxon>
        <taxon>Thorsellia</taxon>
    </lineage>
</organism>
<evidence type="ECO:0000256" key="8">
    <source>
        <dbReference type="ARBA" id="ARBA00023284"/>
    </source>
</evidence>
<dbReference type="PRINTS" id="PR00368">
    <property type="entry name" value="FADPNR"/>
</dbReference>
<feature type="transmembrane region" description="Helical" evidence="10">
    <location>
        <begin position="135"/>
        <end position="154"/>
    </location>
</feature>
<sequence length="759" mass="85358">MFKKIAIILLWLLLIAAFFYFDVSDHLTLDRIQNHYRQWQITLHESPTNYLYYATLFFIIYLVMVSASLPGAAILTLLSGALFGFTTGLLIVSFASSLGATIAFLSSRYLLRNLLQNKFRDSLEKINQGLDKEGWLYLLTLRLIPIFPFFLINIVMGLTKFNSLRFYLISQIGMLPGTMIFVFAGTELSKIKQMEDIFSPPILITLTLLGLFPIVIKKTLSFVKRKKQLKPFTQPNHFDYNLVVIGAGAAGLVSSYIASSVKARVLLIERDKMGGDCLNHGCVPSKSLISSAAYFHAARELGSKGFVQKRIIDLTDEDFVHLFKSITQRIAKIAPKDSIERYTDLGVEVVIGNAQIITPWQINITGRQGGTKTVTTKSIIIATGSEPKMPLIPGIEEVPTLTTDTLWDAFSARTKKPRHILIQGSGPIALELAQSFSHLGIQVTIIARGENILSKEDNDVITIAKESLIKSGVNILFNAEITSLHKSKESILPYYARINQKCDIGRQHKHEIQNETLLNFDVFITAIGRKPRLTEVGLENLGINSLSLTRKSNHGATETAKNDTHVITHKEPNEYLELPFSNIYLAGDCVGGRQFTHLAAHHAWYATVNALFGRFKKFKVDESILPVCTYISPCIARVGLTEKEAKEKNIPYHVIHFSLDELDRAITELDNHGFIKVLTVPNSDSIIGVCIVAKRADDMLSEFTLAMKYKLGLSKILRTPHPYPTWSEGNKHIAGLWQKSRIKPWTLNWLKKYHTWNRR</sequence>
<dbReference type="Pfam" id="PF07992">
    <property type="entry name" value="Pyr_redox_2"/>
    <property type="match status" value="1"/>
</dbReference>
<feature type="transmembrane region" description="Helical" evidence="10">
    <location>
        <begin position="237"/>
        <end position="258"/>
    </location>
</feature>
<keyword evidence="15" id="KW-1185">Reference proteome</keyword>
<evidence type="ECO:0000259" key="13">
    <source>
        <dbReference type="Pfam" id="PF09335"/>
    </source>
</evidence>
<dbReference type="InterPro" id="IPR012999">
    <property type="entry name" value="Pyr_OxRdtase_I_AS"/>
</dbReference>
<feature type="domain" description="VTT" evidence="13">
    <location>
        <begin position="73"/>
        <end position="186"/>
    </location>
</feature>
<dbReference type="PROSITE" id="PS00076">
    <property type="entry name" value="PYRIDINE_REDOX_1"/>
    <property type="match status" value="1"/>
</dbReference>
<feature type="transmembrane region" description="Helical" evidence="10">
    <location>
        <begin position="50"/>
        <end position="75"/>
    </location>
</feature>
<keyword evidence="7" id="KW-1015">Disulfide bond</keyword>
<evidence type="ECO:0000259" key="11">
    <source>
        <dbReference type="Pfam" id="PF02852"/>
    </source>
</evidence>
<keyword evidence="10" id="KW-1133">Transmembrane helix</keyword>
<dbReference type="InterPro" id="IPR004099">
    <property type="entry name" value="Pyr_nucl-diS_OxRdtase_dimer"/>
</dbReference>
<gene>
    <name evidence="14" type="ORF">ACFFIT_08180</name>
</gene>
<evidence type="ECO:0000256" key="10">
    <source>
        <dbReference type="SAM" id="Phobius"/>
    </source>
</evidence>
<dbReference type="EMBL" id="JBHLXE010000090">
    <property type="protein sequence ID" value="MFC0180054.1"/>
    <property type="molecule type" value="Genomic_DNA"/>
</dbReference>
<dbReference type="InterPro" id="IPR023753">
    <property type="entry name" value="FAD/NAD-binding_dom"/>
</dbReference>
<feature type="transmembrane region" description="Helical" evidence="10">
    <location>
        <begin position="82"/>
        <end position="105"/>
    </location>
</feature>
<comment type="caution">
    <text evidence="14">The sequence shown here is derived from an EMBL/GenBank/DDBJ whole genome shotgun (WGS) entry which is preliminary data.</text>
</comment>
<comment type="similarity">
    <text evidence="2 9">Belongs to the class-I pyridine nucleotide-disulfide oxidoreductase family.</text>
</comment>
<feature type="transmembrane region" description="Helical" evidence="10">
    <location>
        <begin position="197"/>
        <end position="216"/>
    </location>
</feature>